<dbReference type="SUPFAM" id="SSF55729">
    <property type="entry name" value="Acyl-CoA N-acyltransferases (Nat)"/>
    <property type="match status" value="1"/>
</dbReference>
<reference evidence="2 3" key="1">
    <citation type="submission" date="2022-06" db="EMBL/GenBank/DDBJ databases">
        <title>Mesorhizobium sp. strain RP14 Genome sequencing and assembly.</title>
        <authorList>
            <person name="Kim I."/>
        </authorList>
    </citation>
    <scope>NUCLEOTIDE SEQUENCE [LARGE SCALE GENOMIC DNA]</scope>
    <source>
        <strain evidence="3">RP14(2022)</strain>
    </source>
</reference>
<dbReference type="Gene3D" id="3.40.630.90">
    <property type="match status" value="1"/>
</dbReference>
<evidence type="ECO:0000259" key="1">
    <source>
        <dbReference type="PROSITE" id="PS51186"/>
    </source>
</evidence>
<dbReference type="Proteomes" id="UP001205906">
    <property type="component" value="Unassembled WGS sequence"/>
</dbReference>
<evidence type="ECO:0000313" key="2">
    <source>
        <dbReference type="EMBL" id="MCO6049491.1"/>
    </source>
</evidence>
<dbReference type="Pfam" id="PF18014">
    <property type="entry name" value="Acetyltransf_18"/>
    <property type="match status" value="1"/>
</dbReference>
<dbReference type="InterPro" id="IPR000182">
    <property type="entry name" value="GNAT_dom"/>
</dbReference>
<dbReference type="PANTHER" id="PTHR47237:SF1">
    <property type="entry name" value="SLL0310 PROTEIN"/>
    <property type="match status" value="1"/>
</dbReference>
<feature type="domain" description="N-acetyltransferase" evidence="1">
    <location>
        <begin position="3"/>
        <end position="134"/>
    </location>
</feature>
<dbReference type="RefSeq" id="WP_252817370.1">
    <property type="nucleotide sequence ID" value="NZ_JAMXQS010000003.1"/>
</dbReference>
<dbReference type="PANTHER" id="PTHR47237">
    <property type="entry name" value="SLL0310 PROTEIN"/>
    <property type="match status" value="1"/>
</dbReference>
<proteinExistence type="predicted"/>
<keyword evidence="3" id="KW-1185">Reference proteome</keyword>
<organism evidence="2 3">
    <name type="scientific">Mesorhizobium liriopis</name>
    <dbReference type="NCBI Taxonomy" id="2953882"/>
    <lineage>
        <taxon>Bacteria</taxon>
        <taxon>Pseudomonadati</taxon>
        <taxon>Pseudomonadota</taxon>
        <taxon>Alphaproteobacteria</taxon>
        <taxon>Hyphomicrobiales</taxon>
        <taxon>Phyllobacteriaceae</taxon>
        <taxon>Mesorhizobium</taxon>
    </lineage>
</organism>
<sequence length="282" mass="30541">MTSEIRVLTQTEVQRLLDWAADEGWNPGIGDAEAFHAVDPDGFLGCFVGGVMAAGIAAVAYDDQFGFIGLYICHPAYRGKGFGRMVWDAGMAHLGTRVIGLDGVPEQEENYRRMGFEAACRTIRYSGPPARLAESAGKASNRSVRPYNSSWHDAVMQIDRACFPAERTTFMAGWLQPPRHAVVAEREGKFSGFAAARPCQVGWKIGPVMARDHEATAALVRDLARTIDGTLSIDVPENQASLVSLLLDAGFVSDFATARMYRGGAPRVSAPHLYATTTLELG</sequence>
<dbReference type="InterPro" id="IPR052729">
    <property type="entry name" value="Acyl/Acetyltrans_Enzymes"/>
</dbReference>
<dbReference type="EMBL" id="JAMXQS010000003">
    <property type="protein sequence ID" value="MCO6049491.1"/>
    <property type="molecule type" value="Genomic_DNA"/>
</dbReference>
<protein>
    <submittedName>
        <fullName evidence="2">GNAT family N-acetyltransferase</fullName>
    </submittedName>
</protein>
<dbReference type="Gene3D" id="3.40.630.30">
    <property type="match status" value="1"/>
</dbReference>
<dbReference type="InterPro" id="IPR041496">
    <property type="entry name" value="YitH/HolE_GNAT"/>
</dbReference>
<name>A0ABT1C677_9HYPH</name>
<evidence type="ECO:0000313" key="3">
    <source>
        <dbReference type="Proteomes" id="UP001205906"/>
    </source>
</evidence>
<dbReference type="Pfam" id="PF00583">
    <property type="entry name" value="Acetyltransf_1"/>
    <property type="match status" value="1"/>
</dbReference>
<comment type="caution">
    <text evidence="2">The sequence shown here is derived from an EMBL/GenBank/DDBJ whole genome shotgun (WGS) entry which is preliminary data.</text>
</comment>
<dbReference type="InterPro" id="IPR016181">
    <property type="entry name" value="Acyl_CoA_acyltransferase"/>
</dbReference>
<dbReference type="PROSITE" id="PS51186">
    <property type="entry name" value="GNAT"/>
    <property type="match status" value="1"/>
</dbReference>
<accession>A0ABT1C677</accession>
<gene>
    <name evidence="2" type="ORF">NGM99_06765</name>
</gene>